<feature type="compositionally biased region" description="Acidic residues" evidence="6">
    <location>
        <begin position="1948"/>
        <end position="1958"/>
    </location>
</feature>
<dbReference type="InterPro" id="IPR014043">
    <property type="entry name" value="Acyl_transferase_dom"/>
</dbReference>
<accession>A0ABY7UB65</accession>
<dbReference type="Proteomes" id="UP001220064">
    <property type="component" value="Chromosome"/>
</dbReference>
<dbReference type="PRINTS" id="PR01483">
    <property type="entry name" value="FASYNTHASE"/>
</dbReference>
<dbReference type="Gene3D" id="3.40.47.10">
    <property type="match status" value="1"/>
</dbReference>
<dbReference type="SUPFAM" id="SSF51735">
    <property type="entry name" value="NAD(P)-binding Rossmann-fold domains"/>
    <property type="match status" value="1"/>
</dbReference>
<dbReference type="InterPro" id="IPR016039">
    <property type="entry name" value="Thiolase-like"/>
</dbReference>
<keyword evidence="3" id="KW-0378">Hydrolase</keyword>
<evidence type="ECO:0000259" key="7">
    <source>
        <dbReference type="PROSITE" id="PS52004"/>
    </source>
</evidence>
<dbReference type="InterPro" id="IPR014031">
    <property type="entry name" value="Ketoacyl_synth_C"/>
</dbReference>
<keyword evidence="9" id="KW-1185">Reference proteome</keyword>
<dbReference type="InterPro" id="IPR014030">
    <property type="entry name" value="Ketoacyl_synth_N"/>
</dbReference>
<dbReference type="Pfam" id="PF02801">
    <property type="entry name" value="Ketoacyl-synt_C"/>
    <property type="match status" value="1"/>
</dbReference>
<dbReference type="InterPro" id="IPR050830">
    <property type="entry name" value="Fungal_FAS"/>
</dbReference>
<name>A0ABY7UB65_9CORY</name>
<dbReference type="Gene3D" id="3.90.25.70">
    <property type="match status" value="1"/>
</dbReference>
<dbReference type="SUPFAM" id="SSF54637">
    <property type="entry name" value="Thioesterase/thiol ester dehydrase-isomerase"/>
    <property type="match status" value="1"/>
</dbReference>
<dbReference type="Pfam" id="PF18094">
    <property type="entry name" value="DNA_pol_B_N"/>
    <property type="match status" value="1"/>
</dbReference>
<dbReference type="Gene3D" id="3.10.129.10">
    <property type="entry name" value="Hotdog Thioesterase"/>
    <property type="match status" value="1"/>
</dbReference>
<dbReference type="InterPro" id="IPR003965">
    <property type="entry name" value="Fatty_acid_synthase"/>
</dbReference>
<keyword evidence="4" id="KW-0521">NADP</keyword>
<organism evidence="8 9">
    <name type="scientific">Corynebacterium massiliense DSM 45435</name>
    <dbReference type="NCBI Taxonomy" id="1121364"/>
    <lineage>
        <taxon>Bacteria</taxon>
        <taxon>Bacillati</taxon>
        <taxon>Actinomycetota</taxon>
        <taxon>Actinomycetes</taxon>
        <taxon>Mycobacteriales</taxon>
        <taxon>Corynebacteriaceae</taxon>
        <taxon>Corynebacterium</taxon>
    </lineage>
</organism>
<evidence type="ECO:0000256" key="6">
    <source>
        <dbReference type="SAM" id="MobiDB-lite"/>
    </source>
</evidence>
<feature type="compositionally biased region" description="Low complexity" evidence="6">
    <location>
        <begin position="1639"/>
        <end position="1653"/>
    </location>
</feature>
<reference evidence="8 9" key="1">
    <citation type="submission" date="2020-10" db="EMBL/GenBank/DDBJ databases">
        <title>Complete genome sequence of Corynebacterium massiliense DSM 45435, type strain of Corynebacterium massiliense.</title>
        <authorList>
            <person name="Busche T."/>
            <person name="Kalinowski J."/>
            <person name="Ruckert C."/>
        </authorList>
    </citation>
    <scope>NUCLEOTIDE SEQUENCE [LARGE SCALE GENOMIC DNA]</scope>
    <source>
        <strain evidence="8 9">DSM 45435</strain>
    </source>
</reference>
<dbReference type="Gene3D" id="3.20.20.70">
    <property type="entry name" value="Aldolase class I"/>
    <property type="match status" value="1"/>
</dbReference>
<feature type="region of interest" description="Disordered" evidence="6">
    <location>
        <begin position="2973"/>
        <end position="3034"/>
    </location>
</feature>
<evidence type="ECO:0000256" key="2">
    <source>
        <dbReference type="ARBA" id="ARBA00022679"/>
    </source>
</evidence>
<dbReference type="EMBL" id="CP063189">
    <property type="protein sequence ID" value="WCZ33087.1"/>
    <property type="molecule type" value="Genomic_DNA"/>
</dbReference>
<feature type="compositionally biased region" description="Low complexity" evidence="6">
    <location>
        <begin position="1674"/>
        <end position="1684"/>
    </location>
</feature>
<dbReference type="Gene3D" id="1.20.930.70">
    <property type="match status" value="1"/>
</dbReference>
<dbReference type="RefSeq" id="WP_022863744.1">
    <property type="nucleotide sequence ID" value="NZ_ATVG01000016.1"/>
</dbReference>
<dbReference type="InterPro" id="IPR036291">
    <property type="entry name" value="NAD(P)-bd_dom_sf"/>
</dbReference>
<dbReference type="InterPro" id="IPR016035">
    <property type="entry name" value="Acyl_Trfase/lysoPLipase"/>
</dbReference>
<evidence type="ECO:0000256" key="1">
    <source>
        <dbReference type="ARBA" id="ARBA00005254"/>
    </source>
</evidence>
<keyword evidence="8" id="KW-0012">Acyltransferase</keyword>
<feature type="domain" description="Ketosynthase family 3 (KS3)" evidence="7">
    <location>
        <begin position="2516"/>
        <end position="2954"/>
    </location>
</feature>
<evidence type="ECO:0000256" key="4">
    <source>
        <dbReference type="ARBA" id="ARBA00022857"/>
    </source>
</evidence>
<keyword evidence="2 8" id="KW-0808">Transferase</keyword>
<dbReference type="SUPFAM" id="SSF51412">
    <property type="entry name" value="Inosine monophosphate dehydrogenase (IMPDH)"/>
    <property type="match status" value="1"/>
</dbReference>
<evidence type="ECO:0000256" key="3">
    <source>
        <dbReference type="ARBA" id="ARBA00022801"/>
    </source>
</evidence>
<evidence type="ECO:0000313" key="8">
    <source>
        <dbReference type="EMBL" id="WCZ33087.1"/>
    </source>
</evidence>
<sequence>MGRAEFTRPGFILTFAGQGSHWQPVLREWLDHPDGETLRADIPAADGILGALATQLPSLELSTDAPTRPAYSTPGILLVQLATLDSLAAQGFPVDTARGHLGHSQGVLAQAAAAGELTRPQAVALARLIGAAIEKVASVTGLHTTRDGAPMRAVMGCAQKEVEGAIAKQGGDEVYLGLTNARDEHILTGTPAALNRVDQALPEHATVQPLRVDAAFHHPAMRRAVDMVDRWVGQLNNQIPAATAARLARAVLTDVIDWPRALRGAVAEHDAGWVLEIGPGTHLTVMNEKVLAGRGVGTLAAGTPDGQNLLLTPGAQPRQPRPWAAHTPRVEHGRVITRLTEVTGYPPVLLAGMTPGTVDPAIVAAAANAGYWAELAGGGQHTLAQLEGALATLHDQLDDGVNAQFNALYLDAKRWREQITGPRGIVYQRRAGAPINGVVVSAGIPPREEAIELVRRLKAAAIPWVAFKPGTARHVETVLALADALPNQPLILQLEGGQAGGHHSWQGLEDTLAETYGAIRARDNVLLVVGGGIGTPERAAEFLTGTWAEDFDLPAAPVDGVLIGTAALTARESTASPAVKQALVDTPGTSEWIAPGTAAGGVSAGRSQFGADLYELDNAWGRAGRLLGRVTRRAADGDADAIDRARDEIIAALAETAKPYFGDIADMTYAGWLRRYVELSFFGAGDGDVGERVLHPWVDESWAARFVAMLARTEARLTDRDDGEFPLRVAGRVDAARDPEGAIATLVQAYPAAAECTVHPADRHWFIELVRGGDGAGKPPGFVPVIDADVHAWWRRDSLWQAHDPRYGADAVCAIPGPVAVGGVTRVDEPVADILRRFEDAAAARLAGVKEASHRSEDARCEGERPSDVVRRAPVLEWAGRPRVNPVHAGSAAVVDAAHSADAESGAAAALHLPAAGPTGELNGAPVSVPVHVDTALPAARPPRVSREAALSAMREWARRAAGGVLPEVRGTDRVAEWTATVGPECVTAHALAVTGAATRVDALVGLAWPAIYAVLADREDLVVDLPDLLHAEHRIDVADSDLGAFDDDTHDVTATARIRAVEADAAARRVTVAVSMRAAASGRHRELARLEEVFVLPGRGGTPTRGDESASGDALASDASYTAKPRSFVHRATVRAPRDMREFALATGDMNPLHLADPGAIVHGMWTSAAAQSVVQEATQEAAPAAVRDWYATFLAPVHPGDDVTVTVERVGVDPRPGCGAVLSAHATVAGEPVLEATATLSAPVTFYAFPGQGIQHRGMGMGAFGASASARAVWERADRHTRDQLGFSVLHIVRANPRRVRVASEDFTHPDGVVNLTQFTQVAMAVLAYAQVEQLREEGVLEETAYFAGHSVGEYTALAAFAGVLSLEAVIDVVYRRGLTMYRLVSRDADGNSAYAMAALRPHKMAPPPADAAAFVAHVADASGEFLEVVNHNVAGRQYAVAGTRAGIAALEAAAHAGAARADAVVRIPGLDVPFHSSRLVGGVDDFRAHLEELIPTDVPATRLVGRYIPNLVARPFALDDDFLAAVEGVVDSPVIAKLRRQRADGTALSDASLARTLLIELLAWQFASPVRWIETQELILGQLGVERFIEVGVAQSPTLANMLGQTLSARGNAPDGLEVLNVERDAERVFATDVVEAPDTAPDDAPNAVPEDAPDAVPGQVPDAASDKAPQEAPAELPAPADGVADRPADRPADNPLSVDIALHLLAAVWTDVRPDQIAATDSIETLVDGVSSRRNQLLLDVWHEFGIPAIDGAADLSLAELAEAIAARATGYRTFGPVLRATTAATLAGISGPAGKKPGEAAQRVTGAWELGGGWADRVIAELTAGTRAGSSVRGGQLATLAPANPASAAELGQLIDAAVEAAGERAGVAIPRPRRESSGEMGQVGIGKQQLASAVGYLADAMHTAVEAGAEELAAKLAVERPGRGRFDGDARAQHEPVAEPDAGAETEADADSDAQVAAAARRELGSDWMRRVEPIFDQQKVVVFDDRWASAREDLVRLAEGCGRTGRERDPDGHDREVGSFVALGEDVAAMAEYLAGGAGLPVAEAHALADAARRHPTDLPFDGCTAVVTGASPNSIAAAVVAELLAGGARVIATTSRWDAGRLPGARRGFYRELYRRHAAGRASLEVVPGNLSSFADVDALAGWLDARGESCWALFPFAAPPVAGTLADAGSGAEAQMRVLVWSVERLIAKLARAGADAHVGERLHVVLPGSPNRGLFGGDGAYGEAKAAFDALVARWAAEPDWAGRVALVHAHIGWVRGTGLMGANDDLVGAARRAGIAVSEPAETASRLVGYLADADNRARMAQHPQTLDLTGGLRAGVSLRELRAEAGSAGDAEQAGAEQAQEPTARALPSIDDGPLTRDVATAEAAAEFTLAGGADARQVLADMVVIVGGGELGACGSSRTRWQVESTGDLTAAGVIELAWSMGLIHFDSDRGWIATTGEGDAQPIAEKDIAARFHDEVLARSGVRRFTEDFGPVAPMVDNLAPELSTVYLDRDMTFEVADEAAAREFAAADPRVRIAPAKAGETGWQVTRPKGSAVRVPKRVTMSRVVGGAIPDGFDPGVYGIPPEMLNNVDRAAVWNLVCTVEAFVSAGSTPGELLRCVHPAQVASTQGTGMGGVESLRALYVNGLLGEARQNEVLQETLPNIIAAHVMQDYVGGYGAQHNPVGACATAAVSVEQASDLLRLRKADFVVAGAVDDLNAETITGFGDMGATADSGELAARGIEERYYSRPNDRRRAGFVDAAGGGTVLLTRGDVAADLGLPVTAVVGFAGSFADGLHASVPAPGRGLLAAARGGAARGGDASPLARGLAQLGVGPNDIAVVSKHDTSTPVNDPHESELHEDIAAALGRDAGNPLCVVSQKALTGHAKGGAAAFQVQGLSQILATGIIPPNRSLDCVDPELRRFPHLTWLRRPLERGGAGVIKCGLISSLGFGHISALLALVHPAAFRAALAAARGESAAEKWAQRATDRQRAGARRRREAMYGGPPLYRRPRATETADGPERAAAEKAMLLDAPSTSTPNEP</sequence>
<dbReference type="PANTHER" id="PTHR10982:SF21">
    <property type="entry name" value="FATTY ACID SYNTHASE SUBUNIT BETA"/>
    <property type="match status" value="1"/>
</dbReference>
<protein>
    <submittedName>
        <fullName evidence="8">Actinorhodin polyketide putative beta-ketoacyl synthase 1</fullName>
        <ecNumber evidence="8">2.3.1.-</ecNumber>
    </submittedName>
</protein>
<dbReference type="InterPro" id="IPR013565">
    <property type="entry name" value="Fas1/AflB-like_central"/>
</dbReference>
<dbReference type="InterPro" id="IPR029069">
    <property type="entry name" value="HotDog_dom_sf"/>
</dbReference>
<feature type="region of interest" description="Disordered" evidence="6">
    <location>
        <begin position="2336"/>
        <end position="2366"/>
    </location>
</feature>
<dbReference type="InterPro" id="IPR020841">
    <property type="entry name" value="PKS_Beta-ketoAc_synthase_dom"/>
</dbReference>
<dbReference type="GO" id="GO:0016746">
    <property type="term" value="F:acyltransferase activity"/>
    <property type="evidence" value="ECO:0007669"/>
    <property type="project" value="UniProtKB-KW"/>
</dbReference>
<dbReference type="Gene3D" id="3.40.366.10">
    <property type="entry name" value="Malonyl-Coenzyme A Acyl Carrier Protein, domain 2"/>
    <property type="match status" value="3"/>
</dbReference>
<dbReference type="EC" id="2.3.1.-" evidence="8"/>
<feature type="region of interest" description="Disordered" evidence="6">
    <location>
        <begin position="1930"/>
        <end position="1958"/>
    </location>
</feature>
<dbReference type="CDD" id="cd00828">
    <property type="entry name" value="elong_cond_enzymes"/>
    <property type="match status" value="1"/>
</dbReference>
<dbReference type="InterPro" id="IPR047224">
    <property type="entry name" value="FAS_alpha_su_C"/>
</dbReference>
<dbReference type="Pfam" id="PF00698">
    <property type="entry name" value="Acyl_transf_1"/>
    <property type="match status" value="2"/>
</dbReference>
<evidence type="ECO:0000313" key="9">
    <source>
        <dbReference type="Proteomes" id="UP001220064"/>
    </source>
</evidence>
<feature type="compositionally biased region" description="Low complexity" evidence="6">
    <location>
        <begin position="2336"/>
        <end position="2353"/>
    </location>
</feature>
<feature type="compositionally biased region" description="Basic and acidic residues" evidence="6">
    <location>
        <begin position="1930"/>
        <end position="1943"/>
    </location>
</feature>
<dbReference type="Pfam" id="PF01575">
    <property type="entry name" value="MaoC_dehydratas"/>
    <property type="match status" value="1"/>
</dbReference>
<feature type="region of interest" description="Disordered" evidence="6">
    <location>
        <begin position="1639"/>
        <end position="1696"/>
    </location>
</feature>
<dbReference type="SUPFAM" id="SSF53901">
    <property type="entry name" value="Thiolase-like"/>
    <property type="match status" value="2"/>
</dbReference>
<dbReference type="InterPro" id="IPR013785">
    <property type="entry name" value="Aldolase_TIM"/>
</dbReference>
<dbReference type="InterPro" id="IPR002539">
    <property type="entry name" value="MaoC-like_dom"/>
</dbReference>
<feature type="compositionally biased region" description="Basic and acidic residues" evidence="6">
    <location>
        <begin position="2973"/>
        <end position="2983"/>
    </location>
</feature>
<dbReference type="Pfam" id="PF00109">
    <property type="entry name" value="ketoacyl-synt"/>
    <property type="match status" value="1"/>
</dbReference>
<dbReference type="PANTHER" id="PTHR10982">
    <property type="entry name" value="MALONYL COA-ACYL CARRIER PROTEIN TRANSACYLASE"/>
    <property type="match status" value="1"/>
</dbReference>
<dbReference type="PROSITE" id="PS52004">
    <property type="entry name" value="KS3_2"/>
    <property type="match status" value="1"/>
</dbReference>
<evidence type="ECO:0000256" key="5">
    <source>
        <dbReference type="ARBA" id="ARBA00023002"/>
    </source>
</evidence>
<dbReference type="SMART" id="SM00825">
    <property type="entry name" value="PKS_KS"/>
    <property type="match status" value="1"/>
</dbReference>
<proteinExistence type="inferred from homology"/>
<feature type="compositionally biased region" description="Basic and acidic residues" evidence="6">
    <location>
        <begin position="3004"/>
        <end position="3017"/>
    </location>
</feature>
<comment type="similarity">
    <text evidence="1">Belongs to the enoyl-CoA hydratase/isomerase family.</text>
</comment>
<gene>
    <name evidence="8" type="ORF">CMASS_08310</name>
</gene>
<dbReference type="SUPFAM" id="SSF52151">
    <property type="entry name" value="FabD/lysophospholipase-like"/>
    <property type="match status" value="2"/>
</dbReference>
<feature type="compositionally biased region" description="Basic and acidic residues" evidence="6">
    <location>
        <begin position="1687"/>
        <end position="1696"/>
    </location>
</feature>
<dbReference type="Gene3D" id="3.40.50.720">
    <property type="entry name" value="NAD(P)-binding Rossmann-like Domain"/>
    <property type="match status" value="1"/>
</dbReference>
<keyword evidence="5" id="KW-0560">Oxidoreductase</keyword>
<dbReference type="SMART" id="SM00827">
    <property type="entry name" value="PKS_AT"/>
    <property type="match status" value="1"/>
</dbReference>
<dbReference type="Pfam" id="PF08354">
    <property type="entry name" value="Fas1-AflB-like_hel"/>
    <property type="match status" value="1"/>
</dbReference>
<dbReference type="InterPro" id="IPR001227">
    <property type="entry name" value="Ac_transferase_dom_sf"/>
</dbReference>